<evidence type="ECO:0000259" key="3">
    <source>
        <dbReference type="PROSITE" id="PS51846"/>
    </source>
</evidence>
<dbReference type="RefSeq" id="WP_081153998.1">
    <property type="nucleotide sequence ID" value="NZ_CP020465.1"/>
</dbReference>
<accession>A0A222GDH1</accession>
<keyword evidence="1 2" id="KW-0812">Transmembrane</keyword>
<dbReference type="Pfam" id="PF01595">
    <property type="entry name" value="CNNM"/>
    <property type="match status" value="1"/>
</dbReference>
<dbReference type="PANTHER" id="PTHR12064">
    <property type="entry name" value="METAL TRANSPORTER CNNM"/>
    <property type="match status" value="1"/>
</dbReference>
<proteinExistence type="predicted"/>
<dbReference type="Proteomes" id="UP000202259">
    <property type="component" value="Chromosome"/>
</dbReference>
<dbReference type="KEGG" id="cber:B5D82_19125"/>
<keyword evidence="1 2" id="KW-0472">Membrane</keyword>
<feature type="transmembrane region" description="Helical" evidence="2">
    <location>
        <begin position="84"/>
        <end position="108"/>
    </location>
</feature>
<feature type="transmembrane region" description="Helical" evidence="2">
    <location>
        <begin position="58"/>
        <end position="78"/>
    </location>
</feature>
<reference evidence="4 5" key="1">
    <citation type="submission" date="2017-08" db="EMBL/GenBank/DDBJ databases">
        <title>Complete genome of Colwellia sp. NB097-1, a psychrophile bacterium ioslated from Bering Sea.</title>
        <authorList>
            <person name="Chen X."/>
        </authorList>
    </citation>
    <scope>NUCLEOTIDE SEQUENCE [LARGE SCALE GENOMIC DNA]</scope>
    <source>
        <strain evidence="4 5">NB097-1</strain>
    </source>
</reference>
<protein>
    <submittedName>
        <fullName evidence="4">DUF21 domain-containing protein</fullName>
    </submittedName>
</protein>
<evidence type="ECO:0000313" key="4">
    <source>
        <dbReference type="EMBL" id="ASP49693.1"/>
    </source>
</evidence>
<evidence type="ECO:0000256" key="2">
    <source>
        <dbReference type="SAM" id="Phobius"/>
    </source>
</evidence>
<keyword evidence="1 2" id="KW-1133">Transmembrane helix</keyword>
<dbReference type="PROSITE" id="PS51846">
    <property type="entry name" value="CNNM"/>
    <property type="match status" value="1"/>
</dbReference>
<organism evidence="4 5">
    <name type="scientific">Cognaticolwellia beringensis</name>
    <dbReference type="NCBI Taxonomy" id="1967665"/>
    <lineage>
        <taxon>Bacteria</taxon>
        <taxon>Pseudomonadati</taxon>
        <taxon>Pseudomonadota</taxon>
        <taxon>Gammaproteobacteria</taxon>
        <taxon>Alteromonadales</taxon>
        <taxon>Colwelliaceae</taxon>
        <taxon>Cognaticolwellia</taxon>
    </lineage>
</organism>
<dbReference type="GO" id="GO:0010960">
    <property type="term" value="P:magnesium ion homeostasis"/>
    <property type="evidence" value="ECO:0007669"/>
    <property type="project" value="InterPro"/>
</dbReference>
<feature type="transmembrane region" description="Helical" evidence="2">
    <location>
        <begin position="6"/>
        <end position="29"/>
    </location>
</feature>
<keyword evidence="5" id="KW-1185">Reference proteome</keyword>
<evidence type="ECO:0000313" key="5">
    <source>
        <dbReference type="Proteomes" id="UP000202259"/>
    </source>
</evidence>
<feature type="domain" description="CNNM transmembrane" evidence="3">
    <location>
        <begin position="1"/>
        <end position="177"/>
    </location>
</feature>
<dbReference type="InterPro" id="IPR002550">
    <property type="entry name" value="CNNM"/>
</dbReference>
<sequence length="354" mass="39013">MPVETITWIAIVFCISQSAIFSGLNLAFFSLSRLQLEVEANKGNKAAKIVLTLRNDSNFLLATILWGNVGINVLLTMLSDSVLAGVGAFLFSTIAITIIGEITPQAYFSRNALKMGSMLAPIIRFYQFVLYPVARPSALILDAWLGKEGITYLGESELGNIIKEHIRAEEADLNHVEGIGALNFFALDEIKVTEEGEVIDPHSIIALPTKLDLPILPDTYTGPNDPFLTMLNQSGHSWVVITNLEGTPLLVIDADGFLRSALFQSETFDPYNFCHRPVVITDETTSLNEAILKMKVNTSTDKNFDGVIEHDVLLVWGETRRIITGADIFGRLLKGMLPLVQHNEKVAELINAKK</sequence>
<dbReference type="EMBL" id="CP020465">
    <property type="protein sequence ID" value="ASP49693.1"/>
    <property type="molecule type" value="Genomic_DNA"/>
</dbReference>
<name>A0A222GDH1_9GAMM</name>
<dbReference type="AlphaFoldDB" id="A0A222GDH1"/>
<dbReference type="PANTHER" id="PTHR12064:SF94">
    <property type="entry name" value="UNEXTENDED PROTEIN"/>
    <property type="match status" value="1"/>
</dbReference>
<dbReference type="GO" id="GO:0016020">
    <property type="term" value="C:membrane"/>
    <property type="evidence" value="ECO:0007669"/>
    <property type="project" value="UniProtKB-UniRule"/>
</dbReference>
<dbReference type="InterPro" id="IPR045095">
    <property type="entry name" value="ACDP"/>
</dbReference>
<evidence type="ECO:0000256" key="1">
    <source>
        <dbReference type="PROSITE-ProRule" id="PRU01193"/>
    </source>
</evidence>
<dbReference type="OrthoDB" id="5470682at2"/>
<gene>
    <name evidence="4" type="ORF">B5D82_19125</name>
</gene>